<dbReference type="AlphaFoldDB" id="A0A1R3L1T9"/>
<sequence>MASRNFSPPRLWSSSKPSRVTTLLCRSTKFRRVGSTSGYLSYSASAICWISFHFMMGSLLRWPVGSVVFLGVVDRVLRNLDGQVRLRHLGLTGQARVRLQAPGLVEQILFLLGRLIQRIEALAHDHVAGRAGARLLACMLDLDVSAQQRIADGRAGLGFDHGPFRAVFDVRKDDDVWHEETRSISVFGEMRSAISRAPRYVCRRAPCECRGPCGVRRIRRCHARGHPRRP</sequence>
<dbReference type="EMBL" id="AWUE01004742">
    <property type="protein sequence ID" value="OMP13257.1"/>
    <property type="molecule type" value="Genomic_DNA"/>
</dbReference>
<evidence type="ECO:0000313" key="3">
    <source>
        <dbReference type="Proteomes" id="UP000187203"/>
    </source>
</evidence>
<accession>A0A1R3L1T9</accession>
<organism evidence="2 3">
    <name type="scientific">Corchorus olitorius</name>
    <dbReference type="NCBI Taxonomy" id="93759"/>
    <lineage>
        <taxon>Eukaryota</taxon>
        <taxon>Viridiplantae</taxon>
        <taxon>Streptophyta</taxon>
        <taxon>Embryophyta</taxon>
        <taxon>Tracheophyta</taxon>
        <taxon>Spermatophyta</taxon>
        <taxon>Magnoliopsida</taxon>
        <taxon>eudicotyledons</taxon>
        <taxon>Gunneridae</taxon>
        <taxon>Pentapetalae</taxon>
        <taxon>rosids</taxon>
        <taxon>malvids</taxon>
        <taxon>Malvales</taxon>
        <taxon>Malvaceae</taxon>
        <taxon>Grewioideae</taxon>
        <taxon>Apeibeae</taxon>
        <taxon>Corchorus</taxon>
    </lineage>
</organism>
<keyword evidence="1" id="KW-0812">Transmembrane</keyword>
<evidence type="ECO:0000256" key="1">
    <source>
        <dbReference type="SAM" id="Phobius"/>
    </source>
</evidence>
<keyword evidence="1" id="KW-0472">Membrane</keyword>
<reference evidence="3" key="1">
    <citation type="submission" date="2013-09" db="EMBL/GenBank/DDBJ databases">
        <title>Corchorus olitorius genome sequencing.</title>
        <authorList>
            <person name="Alam M."/>
            <person name="Haque M.S."/>
            <person name="Islam M.S."/>
            <person name="Emdad E.M."/>
            <person name="Islam M.M."/>
            <person name="Ahmed B."/>
            <person name="Halim A."/>
            <person name="Hossen Q.M.M."/>
            <person name="Hossain M.Z."/>
            <person name="Ahmed R."/>
            <person name="Khan M.M."/>
            <person name="Islam R."/>
            <person name="Rashid M.M."/>
            <person name="Khan S.A."/>
            <person name="Rahman M.S."/>
            <person name="Alam M."/>
            <person name="Yahiya A.S."/>
            <person name="Khan M.S."/>
            <person name="Azam M.S."/>
            <person name="Haque T."/>
            <person name="Lashkar M.Z.H."/>
            <person name="Akhand A.I."/>
            <person name="Morshed G."/>
            <person name="Roy S."/>
            <person name="Uddin K.S."/>
            <person name="Rabeya T."/>
            <person name="Hossain A.S."/>
            <person name="Chowdhury A."/>
            <person name="Snigdha A.R."/>
            <person name="Mortoza M.S."/>
            <person name="Matin S.A."/>
            <person name="Hoque S.M.E."/>
            <person name="Islam M.K."/>
            <person name="Roy D.K."/>
            <person name="Haider R."/>
            <person name="Moosa M.M."/>
            <person name="Elias S.M."/>
            <person name="Hasan A.M."/>
            <person name="Jahan S."/>
            <person name="Shafiuddin M."/>
            <person name="Mahmood N."/>
            <person name="Shommy N.S."/>
        </authorList>
    </citation>
    <scope>NUCLEOTIDE SEQUENCE [LARGE SCALE GENOMIC DNA]</scope>
    <source>
        <strain evidence="3">cv. O-4</strain>
    </source>
</reference>
<proteinExistence type="predicted"/>
<keyword evidence="3" id="KW-1185">Reference proteome</keyword>
<gene>
    <name evidence="2" type="ORF">COLO4_01995</name>
</gene>
<name>A0A1R3L1T9_9ROSI</name>
<feature type="transmembrane region" description="Helical" evidence="1">
    <location>
        <begin position="36"/>
        <end position="54"/>
    </location>
</feature>
<keyword evidence="1" id="KW-1133">Transmembrane helix</keyword>
<comment type="caution">
    <text evidence="2">The sequence shown here is derived from an EMBL/GenBank/DDBJ whole genome shotgun (WGS) entry which is preliminary data.</text>
</comment>
<dbReference type="Proteomes" id="UP000187203">
    <property type="component" value="Unassembled WGS sequence"/>
</dbReference>
<protein>
    <submittedName>
        <fullName evidence="2">Uncharacterized protein</fullName>
    </submittedName>
</protein>
<evidence type="ECO:0000313" key="2">
    <source>
        <dbReference type="EMBL" id="OMP13257.1"/>
    </source>
</evidence>